<dbReference type="SUPFAM" id="SSF57756">
    <property type="entry name" value="Retrovirus zinc finger-like domains"/>
    <property type="match status" value="1"/>
</dbReference>
<dbReference type="Gene3D" id="4.10.60.10">
    <property type="entry name" value="Zinc finger, CCHC-type"/>
    <property type="match status" value="1"/>
</dbReference>
<feature type="region of interest" description="Disordered" evidence="3">
    <location>
        <begin position="817"/>
        <end position="853"/>
    </location>
</feature>
<feature type="region of interest" description="Disordered" evidence="3">
    <location>
        <begin position="639"/>
        <end position="707"/>
    </location>
</feature>
<evidence type="ECO:0000256" key="1">
    <source>
        <dbReference type="ARBA" id="ARBA00022664"/>
    </source>
</evidence>
<dbReference type="Pfam" id="PF00098">
    <property type="entry name" value="zf-CCHC"/>
    <property type="match status" value="1"/>
</dbReference>
<feature type="compositionally biased region" description="Basic and acidic residues" evidence="3">
    <location>
        <begin position="668"/>
        <end position="680"/>
    </location>
</feature>
<reference evidence="5" key="1">
    <citation type="submission" date="2023-03" db="EMBL/GenBank/DDBJ databases">
        <title>Massive genome expansion in bonnet fungi (Mycena s.s.) driven by repeated elements and novel gene families across ecological guilds.</title>
        <authorList>
            <consortium name="Lawrence Berkeley National Laboratory"/>
            <person name="Harder C.B."/>
            <person name="Miyauchi S."/>
            <person name="Viragh M."/>
            <person name="Kuo A."/>
            <person name="Thoen E."/>
            <person name="Andreopoulos B."/>
            <person name="Lu D."/>
            <person name="Skrede I."/>
            <person name="Drula E."/>
            <person name="Henrissat B."/>
            <person name="Morin E."/>
            <person name="Kohler A."/>
            <person name="Barry K."/>
            <person name="LaButti K."/>
            <person name="Morin E."/>
            <person name="Salamov A."/>
            <person name="Lipzen A."/>
            <person name="Mereny Z."/>
            <person name="Hegedus B."/>
            <person name="Baldrian P."/>
            <person name="Stursova M."/>
            <person name="Weitz H."/>
            <person name="Taylor A."/>
            <person name="Grigoriev I.V."/>
            <person name="Nagy L.G."/>
            <person name="Martin F."/>
            <person name="Kauserud H."/>
        </authorList>
    </citation>
    <scope>NUCLEOTIDE SEQUENCE</scope>
    <source>
        <strain evidence="5">CBHHK173m</strain>
    </source>
</reference>
<dbReference type="InterPro" id="IPR036875">
    <property type="entry name" value="Znf_CCHC_sf"/>
</dbReference>
<proteinExistence type="predicted"/>
<feature type="compositionally biased region" description="Basic and acidic residues" evidence="3">
    <location>
        <begin position="639"/>
        <end position="659"/>
    </location>
</feature>
<name>A0AAD6TMU6_9AGAR</name>
<feature type="compositionally biased region" description="Basic residues" evidence="3">
    <location>
        <begin position="459"/>
        <end position="474"/>
    </location>
</feature>
<dbReference type="InterPro" id="IPR001878">
    <property type="entry name" value="Znf_CCHC"/>
</dbReference>
<feature type="compositionally biased region" description="Low complexity" evidence="3">
    <location>
        <begin position="428"/>
        <end position="442"/>
    </location>
</feature>
<feature type="compositionally biased region" description="Basic residues" evidence="3">
    <location>
        <begin position="1"/>
        <end position="11"/>
    </location>
</feature>
<evidence type="ECO:0000313" key="6">
    <source>
        <dbReference type="Proteomes" id="UP001222325"/>
    </source>
</evidence>
<evidence type="ECO:0000256" key="2">
    <source>
        <dbReference type="PROSITE-ProRule" id="PRU00047"/>
    </source>
</evidence>
<keyword evidence="6" id="KW-1185">Reference proteome</keyword>
<feature type="domain" description="CCHC-type" evidence="4">
    <location>
        <begin position="715"/>
        <end position="730"/>
    </location>
</feature>
<dbReference type="SMART" id="SM00343">
    <property type="entry name" value="ZnF_C2HC"/>
    <property type="match status" value="1"/>
</dbReference>
<keyword evidence="2" id="KW-0862">Zinc</keyword>
<sequence>MSTTPNRHHTRAATLAGIFPPPKLPRETPSTPSSPSEGRRTTGSRTSRPVTPELLYSDVVAAPLSRGVSPVAREGQGDVPGSARASTLSELPSLTRDVDFGSGRSQSPISTIMHGETMSVHSNDNNINHQLPPSESESVSTVSKAVQDMSHAELVSLARRFESMARDAMAEANRKLNVPSNIEPDSGLAHARESSSLSPAISAGEGPFRNKGKGPDPRNWGAAGFSPEFSERDIEAQRDAFNNFAEINHVVKQEKPIEFTPTSASAKPAKGTNTADTKIRSDVIGIGVPNAEIRPEVPENPHVPSEEPTVEIPRTLRVVSEPLSAGKGTNQSGQTHLERITELEDELSRLRQLAAAEPAQLLVSGKPSSKAKHAAARNIAGLIRSDAKRSSSMPIDSTPSRIAAGSFLDKAIRGAARLTNYPPPPEPSDSSSSSGSDEPSSPNADSLTDAGRRSSTSTRQRHLSSRGPRAKRMLLKPIPPSKYTGDPDANAFHRFVREGSAYVKMGRVPARDQVFYLSYFLENKARDFYNQVVVRDEDSYGLERFFVELFEFCFPVDFRSKQRKRLSRCTQGRTPVTAHVAEFSQIYNTIGLDEGQEKVVKLWNSLRTDIRQEMYRKDLDPEISTWDEVVRAAEHAEIVRNLESESEPSSEKDTIPSKSDHKHGSRPTTDRAGGRTDSKHRGVAMHTSSADLATSELKEKRRSAKRRNEMLAQGRCFTCEEPGHLARNCPTTTNVKSDVKGRPPGFGLHSVQLNAAESALFESTEVLDTLPIGALVFGSEPESKLPRNAKEDAESVQECTSEAEIYDGFSTMNASNAEDQMDAQAGQHFQGSFSPRALKKIGDRSMQRSGGRM</sequence>
<feature type="compositionally biased region" description="Low complexity" evidence="3">
    <location>
        <begin position="27"/>
        <end position="52"/>
    </location>
</feature>
<dbReference type="PROSITE" id="PS50158">
    <property type="entry name" value="ZF_CCHC"/>
    <property type="match status" value="1"/>
</dbReference>
<comment type="caution">
    <text evidence="5">The sequence shown here is derived from an EMBL/GenBank/DDBJ whole genome shotgun (WGS) entry which is preliminary data.</text>
</comment>
<organism evidence="5 6">
    <name type="scientific">Mycena belliarum</name>
    <dbReference type="NCBI Taxonomy" id="1033014"/>
    <lineage>
        <taxon>Eukaryota</taxon>
        <taxon>Fungi</taxon>
        <taxon>Dikarya</taxon>
        <taxon>Basidiomycota</taxon>
        <taxon>Agaricomycotina</taxon>
        <taxon>Agaricomycetes</taxon>
        <taxon>Agaricomycetidae</taxon>
        <taxon>Agaricales</taxon>
        <taxon>Marasmiineae</taxon>
        <taxon>Mycenaceae</taxon>
        <taxon>Mycena</taxon>
    </lineage>
</organism>
<dbReference type="GO" id="GO:0008270">
    <property type="term" value="F:zinc ion binding"/>
    <property type="evidence" value="ECO:0007669"/>
    <property type="project" value="UniProtKB-KW"/>
</dbReference>
<accession>A0AAD6TMU6</accession>
<keyword evidence="2" id="KW-0479">Metal-binding</keyword>
<protein>
    <recommendedName>
        <fullName evidence="4">CCHC-type domain-containing protein</fullName>
    </recommendedName>
</protein>
<dbReference type="GO" id="GO:0003676">
    <property type="term" value="F:nucleic acid binding"/>
    <property type="evidence" value="ECO:0007669"/>
    <property type="project" value="InterPro"/>
</dbReference>
<evidence type="ECO:0000259" key="4">
    <source>
        <dbReference type="PROSITE" id="PS50158"/>
    </source>
</evidence>
<evidence type="ECO:0000256" key="3">
    <source>
        <dbReference type="SAM" id="MobiDB-lite"/>
    </source>
</evidence>
<dbReference type="AlphaFoldDB" id="A0AAD6TMU6"/>
<dbReference type="GO" id="GO:0006397">
    <property type="term" value="P:mRNA processing"/>
    <property type="evidence" value="ECO:0007669"/>
    <property type="project" value="UniProtKB-KW"/>
</dbReference>
<evidence type="ECO:0000313" key="5">
    <source>
        <dbReference type="EMBL" id="KAJ7070254.1"/>
    </source>
</evidence>
<feature type="region of interest" description="Disordered" evidence="3">
    <location>
        <begin position="1"/>
        <end position="55"/>
    </location>
</feature>
<feature type="region of interest" description="Disordered" evidence="3">
    <location>
        <begin position="176"/>
        <end position="225"/>
    </location>
</feature>
<keyword evidence="1" id="KW-0507">mRNA processing</keyword>
<keyword evidence="2" id="KW-0863">Zinc-finger</keyword>
<feature type="region of interest" description="Disordered" evidence="3">
    <location>
        <begin position="67"/>
        <end position="90"/>
    </location>
</feature>
<dbReference type="Proteomes" id="UP001222325">
    <property type="component" value="Unassembled WGS sequence"/>
</dbReference>
<feature type="region of interest" description="Disordered" evidence="3">
    <location>
        <begin position="417"/>
        <end position="486"/>
    </location>
</feature>
<dbReference type="EMBL" id="JARJCN010000134">
    <property type="protein sequence ID" value="KAJ7070254.1"/>
    <property type="molecule type" value="Genomic_DNA"/>
</dbReference>
<gene>
    <name evidence="5" type="ORF">B0H15DRAFT_957813</name>
</gene>